<dbReference type="SMART" id="SM00341">
    <property type="entry name" value="HRDC"/>
    <property type="match status" value="1"/>
</dbReference>
<proteinExistence type="predicted"/>
<dbReference type="GO" id="GO:0033890">
    <property type="term" value="F:ribonuclease D activity"/>
    <property type="evidence" value="ECO:0007669"/>
    <property type="project" value="UniProtKB-EC"/>
</dbReference>
<dbReference type="CDD" id="cd06142">
    <property type="entry name" value="RNaseD_exo"/>
    <property type="match status" value="1"/>
</dbReference>
<dbReference type="RefSeq" id="WP_382331887.1">
    <property type="nucleotide sequence ID" value="NZ_CAJVAP010000013.1"/>
</dbReference>
<evidence type="ECO:0000313" key="4">
    <source>
        <dbReference type="Proteomes" id="UP000693892"/>
    </source>
</evidence>
<dbReference type="PANTHER" id="PTHR47649:SF1">
    <property type="entry name" value="RIBONUCLEASE D"/>
    <property type="match status" value="1"/>
</dbReference>
<organism evidence="3 4">
    <name type="scientific">Leucobacter soli</name>
    <dbReference type="NCBI Taxonomy" id="2812850"/>
    <lineage>
        <taxon>Bacteria</taxon>
        <taxon>Bacillati</taxon>
        <taxon>Actinomycetota</taxon>
        <taxon>Actinomycetes</taxon>
        <taxon>Micrococcales</taxon>
        <taxon>Microbacteriaceae</taxon>
        <taxon>Leucobacter</taxon>
    </lineage>
</organism>
<protein>
    <submittedName>
        <fullName evidence="3">Ribonuclease D</fullName>
        <ecNumber evidence="3">3.1.13.5</ecNumber>
    </submittedName>
</protein>
<dbReference type="SMART" id="SM00474">
    <property type="entry name" value="35EXOc"/>
    <property type="match status" value="1"/>
</dbReference>
<dbReference type="InterPro" id="IPR051086">
    <property type="entry name" value="RNase_D-like"/>
</dbReference>
<dbReference type="EC" id="3.1.13.5" evidence="3"/>
<accession>A0A916NHM9</accession>
<dbReference type="InterPro" id="IPR002121">
    <property type="entry name" value="HRDC_dom"/>
</dbReference>
<dbReference type="Pfam" id="PF00570">
    <property type="entry name" value="HRDC"/>
    <property type="match status" value="1"/>
</dbReference>
<dbReference type="InterPro" id="IPR041605">
    <property type="entry name" value="Exo_C"/>
</dbReference>
<keyword evidence="3" id="KW-0378">Hydrolase</keyword>
<dbReference type="AlphaFoldDB" id="A0A916NHM9"/>
<dbReference type="PANTHER" id="PTHR47649">
    <property type="entry name" value="RIBONUCLEASE D"/>
    <property type="match status" value="1"/>
</dbReference>
<dbReference type="EMBL" id="CAJVAP010000013">
    <property type="protein sequence ID" value="CAG7611157.1"/>
    <property type="molecule type" value="Genomic_DNA"/>
</dbReference>
<dbReference type="GO" id="GO:0006139">
    <property type="term" value="P:nucleobase-containing compound metabolic process"/>
    <property type="evidence" value="ECO:0007669"/>
    <property type="project" value="InterPro"/>
</dbReference>
<evidence type="ECO:0000256" key="1">
    <source>
        <dbReference type="SAM" id="MobiDB-lite"/>
    </source>
</evidence>
<keyword evidence="4" id="KW-1185">Reference proteome</keyword>
<comment type="caution">
    <text evidence="3">The sequence shown here is derived from an EMBL/GenBank/DDBJ whole genome shotgun (WGS) entry which is preliminary data.</text>
</comment>
<evidence type="ECO:0000313" key="3">
    <source>
        <dbReference type="EMBL" id="CAG7611157.1"/>
    </source>
</evidence>
<name>A0A916NHM9_9MICO</name>
<feature type="domain" description="HRDC" evidence="2">
    <location>
        <begin position="233"/>
        <end position="314"/>
    </location>
</feature>
<gene>
    <name evidence="3" type="primary">rnd</name>
    <name evidence="3" type="ORF">LEUCIP111803_01400</name>
</gene>
<evidence type="ECO:0000259" key="2">
    <source>
        <dbReference type="PROSITE" id="PS50967"/>
    </source>
</evidence>
<feature type="region of interest" description="Disordered" evidence="1">
    <location>
        <begin position="302"/>
        <end position="334"/>
    </location>
</feature>
<dbReference type="Pfam" id="PF01612">
    <property type="entry name" value="DNA_pol_A_exo1"/>
    <property type="match status" value="1"/>
</dbReference>
<sequence length="412" mass="45135">MSTDSREAEPAEVLEQHELDTDWTMVVDDGGVEHAAEMLAAGSGPVGVDAERASGFRYGSDAYLVQVFRRGAGTFLFDPVGIDRFAPLAEALGSDVLGEDEWILHSASQDLACLAALGLTPERLFDTELASRLLGFERVGLGSLVERLLGIRLHKAHSAADWSRRPLPDDWLEYAALDVALLPELRDAIAAELDAQGKRDIAEQEFEATRIRPPKAPQAEPWRRLNGGNRLKSPRELAIARELWLARDELAREKDVAPGRLLPDSSIVVAAQAQPRSAGQLAANKDFTGRASRSELDRWWRASLRGKTTDDPPGPRPRDRDAMPHHRGWAQRHPDAAARLAAAREAVAAEAERQHMPVENLLTPDTLRRVAWDPPRPATAEAVSERLAALGARPWQIVITAPLISAAFVEVA</sequence>
<dbReference type="PROSITE" id="PS50967">
    <property type="entry name" value="HRDC"/>
    <property type="match status" value="1"/>
</dbReference>
<dbReference type="InterPro" id="IPR002562">
    <property type="entry name" value="3'-5'_exonuclease_dom"/>
</dbReference>
<dbReference type="GO" id="GO:0003676">
    <property type="term" value="F:nucleic acid binding"/>
    <property type="evidence" value="ECO:0007669"/>
    <property type="project" value="InterPro"/>
</dbReference>
<dbReference type="Proteomes" id="UP000693892">
    <property type="component" value="Unassembled WGS sequence"/>
</dbReference>
<dbReference type="GO" id="GO:0008408">
    <property type="term" value="F:3'-5' exonuclease activity"/>
    <property type="evidence" value="ECO:0007669"/>
    <property type="project" value="InterPro"/>
</dbReference>
<dbReference type="Pfam" id="PF18305">
    <property type="entry name" value="DNA_pol_A_exoN"/>
    <property type="match status" value="1"/>
</dbReference>
<reference evidence="3" key="1">
    <citation type="submission" date="2021-06" db="EMBL/GenBank/DDBJ databases">
        <authorList>
            <person name="Criscuolo A."/>
        </authorList>
    </citation>
    <scope>NUCLEOTIDE SEQUENCE</scope>
    <source>
        <strain evidence="3">CIP111803</strain>
    </source>
</reference>